<gene>
    <name evidence="1" type="ORF">LPB136_08165</name>
</gene>
<dbReference type="AlphaFoldDB" id="A0A1L3JMS5"/>
<evidence type="ECO:0000313" key="1">
    <source>
        <dbReference type="EMBL" id="APG66455.1"/>
    </source>
</evidence>
<dbReference type="InterPro" id="IPR047765">
    <property type="entry name" value="GHMP_GYDIA-like"/>
</dbReference>
<reference evidence="1 2" key="1">
    <citation type="submission" date="2016-11" db="EMBL/GenBank/DDBJ databases">
        <title>Tenacibaculum sp. LPB0136, isolated from marine environment.</title>
        <authorList>
            <person name="Kim E."/>
            <person name="Yi H."/>
        </authorList>
    </citation>
    <scope>NUCLEOTIDE SEQUENCE [LARGE SCALE GENOMIC DNA]</scope>
    <source>
        <strain evidence="1 2">LPB0136</strain>
    </source>
</reference>
<organism evidence="1 2">
    <name type="scientific">Tenacibaculum todarodis</name>
    <dbReference type="NCBI Taxonomy" id="1850252"/>
    <lineage>
        <taxon>Bacteria</taxon>
        <taxon>Pseudomonadati</taxon>
        <taxon>Bacteroidota</taxon>
        <taxon>Flavobacteriia</taxon>
        <taxon>Flavobacteriales</taxon>
        <taxon>Flavobacteriaceae</taxon>
        <taxon>Tenacibaculum</taxon>
    </lineage>
</organism>
<dbReference type="STRING" id="1850252.LPB136_08165"/>
<keyword evidence="2" id="KW-1185">Reference proteome</keyword>
<dbReference type="EMBL" id="CP018155">
    <property type="protein sequence ID" value="APG66455.1"/>
    <property type="molecule type" value="Genomic_DNA"/>
</dbReference>
<accession>A0A1L3JMS5</accession>
<dbReference type="InterPro" id="IPR014721">
    <property type="entry name" value="Ribsml_uS5_D2-typ_fold_subgr"/>
</dbReference>
<evidence type="ECO:0000313" key="2">
    <source>
        <dbReference type="Proteomes" id="UP000181898"/>
    </source>
</evidence>
<dbReference type="GO" id="GO:0016301">
    <property type="term" value="F:kinase activity"/>
    <property type="evidence" value="ECO:0007669"/>
    <property type="project" value="UniProtKB-KW"/>
</dbReference>
<name>A0A1L3JMS5_9FLAO</name>
<protein>
    <submittedName>
        <fullName evidence="1">GHMP kinase</fullName>
    </submittedName>
</protein>
<dbReference type="KEGG" id="ten:LPB136_08165"/>
<keyword evidence="1" id="KW-0418">Kinase</keyword>
<dbReference type="Gene3D" id="3.30.230.10">
    <property type="match status" value="1"/>
</dbReference>
<sequence>MKKNTSAKVAERSRSYSNGKLLLTGEYLVLDGAKSLAVPTKFGQDLIVSEIEEQQLVWASFTNTGECWFEATFDLSKLRLVFATFNSDKEGSAEFIGETLLDILKEAKTLNPDFLNTENGFLVKTNLTFPQNWGLGSSSTLINNIANWAKVDAFKLLWNSFKGSGYDIACAQNDSPIFYKIEKDLSAALKITPKVEQVEFNPSFKENLFFVYLNQKQDSKEGIAKFRESGIDFQNEIKRVSEISNEFLEAKSLKEFEKLIVEHEQIISSIIKLKPVKERLFPDYFGAIKSLGAWGGDFVLVTGNKKTSAYFKNKGFETILTYSEMIL</sequence>
<proteinExistence type="predicted"/>
<dbReference type="NCBIfam" id="NF040656">
    <property type="entry name" value="GHMP_GYDIA"/>
    <property type="match status" value="1"/>
</dbReference>
<dbReference type="SUPFAM" id="SSF54211">
    <property type="entry name" value="Ribosomal protein S5 domain 2-like"/>
    <property type="match status" value="1"/>
</dbReference>
<dbReference type="OrthoDB" id="5288719at2"/>
<dbReference type="InterPro" id="IPR020568">
    <property type="entry name" value="Ribosomal_Su5_D2-typ_SF"/>
</dbReference>
<keyword evidence="1" id="KW-0808">Transferase</keyword>
<dbReference type="Proteomes" id="UP000181898">
    <property type="component" value="Chromosome"/>
</dbReference>